<protein>
    <submittedName>
        <fullName evidence="4">BED-type domain-containing protein</fullName>
    </submittedName>
</protein>
<dbReference type="OrthoDB" id="5846578at2759"/>
<dbReference type="Proteomes" id="UP000271098">
    <property type="component" value="Unassembled WGS sequence"/>
</dbReference>
<feature type="region of interest" description="Disordered" evidence="1">
    <location>
        <begin position="56"/>
        <end position="87"/>
    </location>
</feature>
<evidence type="ECO:0000313" key="4">
    <source>
        <dbReference type="WBParaSite" id="GPUH_0001671701-mRNA-1"/>
    </source>
</evidence>
<evidence type="ECO:0000313" key="3">
    <source>
        <dbReference type="Proteomes" id="UP000271098"/>
    </source>
</evidence>
<reference evidence="2 3" key="2">
    <citation type="submission" date="2018-11" db="EMBL/GenBank/DDBJ databases">
        <authorList>
            <consortium name="Pathogen Informatics"/>
        </authorList>
    </citation>
    <scope>NUCLEOTIDE SEQUENCE [LARGE SCALE GENOMIC DNA]</scope>
</reference>
<sequence length="87" mass="9688">MADDHHASECTSVEQRGTSGAARSGRCSARTWLWQWYLSRHGSCSLCDRPLSAASGTNKVTMRQQQQQHGQLHRTPRYPSPPPALIV</sequence>
<evidence type="ECO:0000256" key="1">
    <source>
        <dbReference type="SAM" id="MobiDB-lite"/>
    </source>
</evidence>
<feature type="region of interest" description="Disordered" evidence="1">
    <location>
        <begin position="1"/>
        <end position="26"/>
    </location>
</feature>
<accession>A0A183E6V4</accession>
<organism evidence="4">
    <name type="scientific">Gongylonema pulchrum</name>
    <dbReference type="NCBI Taxonomy" id="637853"/>
    <lineage>
        <taxon>Eukaryota</taxon>
        <taxon>Metazoa</taxon>
        <taxon>Ecdysozoa</taxon>
        <taxon>Nematoda</taxon>
        <taxon>Chromadorea</taxon>
        <taxon>Rhabditida</taxon>
        <taxon>Spirurina</taxon>
        <taxon>Spiruromorpha</taxon>
        <taxon>Spiruroidea</taxon>
        <taxon>Gongylonematidae</taxon>
        <taxon>Gongylonema</taxon>
    </lineage>
</organism>
<dbReference type="WBParaSite" id="GPUH_0001671701-mRNA-1">
    <property type="protein sequence ID" value="GPUH_0001671701-mRNA-1"/>
    <property type="gene ID" value="GPUH_0001671701"/>
</dbReference>
<proteinExistence type="predicted"/>
<keyword evidence="3" id="KW-1185">Reference proteome</keyword>
<dbReference type="AlphaFoldDB" id="A0A183E6V4"/>
<feature type="compositionally biased region" description="Polar residues" evidence="1">
    <location>
        <begin position="9"/>
        <end position="18"/>
    </location>
</feature>
<gene>
    <name evidence="2" type="ORF">GPUH_LOCUS16694</name>
</gene>
<evidence type="ECO:0000313" key="2">
    <source>
        <dbReference type="EMBL" id="VDN28368.1"/>
    </source>
</evidence>
<feature type="compositionally biased region" description="Pro residues" evidence="1">
    <location>
        <begin position="78"/>
        <end position="87"/>
    </location>
</feature>
<reference evidence="4" key="1">
    <citation type="submission" date="2016-06" db="UniProtKB">
        <authorList>
            <consortium name="WormBaseParasite"/>
        </authorList>
    </citation>
    <scope>IDENTIFICATION</scope>
</reference>
<dbReference type="EMBL" id="UYRT01084113">
    <property type="protein sequence ID" value="VDN28368.1"/>
    <property type="molecule type" value="Genomic_DNA"/>
</dbReference>
<name>A0A183E6V4_9BILA</name>